<evidence type="ECO:0000256" key="6">
    <source>
        <dbReference type="ARBA" id="ARBA00023136"/>
    </source>
</evidence>
<comment type="similarity">
    <text evidence="7">Belongs to the binding-protein-dependent transport system permease family.</text>
</comment>
<evidence type="ECO:0000256" key="2">
    <source>
        <dbReference type="ARBA" id="ARBA00022448"/>
    </source>
</evidence>
<accession>A0A0K1PZN0</accession>
<dbReference type="Pfam" id="PF00528">
    <property type="entry name" value="BPD_transp_1"/>
    <property type="match status" value="1"/>
</dbReference>
<feature type="domain" description="ABC transmembrane type-1" evidence="8">
    <location>
        <begin position="69"/>
        <end position="280"/>
    </location>
</feature>
<dbReference type="PANTHER" id="PTHR43005">
    <property type="entry name" value="BLR7065 PROTEIN"/>
    <property type="match status" value="1"/>
</dbReference>
<dbReference type="InterPro" id="IPR035906">
    <property type="entry name" value="MetI-like_sf"/>
</dbReference>
<protein>
    <submittedName>
        <fullName evidence="9">Maltose/maltodextrin ABC transporter, permease protein MalF</fullName>
    </submittedName>
</protein>
<evidence type="ECO:0000259" key="8">
    <source>
        <dbReference type="PROSITE" id="PS50928"/>
    </source>
</evidence>
<dbReference type="RefSeq" id="WP_146649542.1">
    <property type="nucleotide sequence ID" value="NZ_CP012333.1"/>
</dbReference>
<keyword evidence="10" id="KW-1185">Reference proteome</keyword>
<keyword evidence="2 7" id="KW-0813">Transport</keyword>
<name>A0A0K1PZN0_9BACT</name>
<dbReference type="Gene3D" id="1.10.3720.10">
    <property type="entry name" value="MetI-like"/>
    <property type="match status" value="1"/>
</dbReference>
<sequence length="291" mass="31970">MSPTPKERLTPWLFVAPSVLVFLVVAAYPIGYAVWLSLRRVIIVFHEDRFVGLQNFAFLLRDPRFWTALGNTAYFSFVAVSIEIVLGLAFALLLNTAFPGKKLLRASILVPWAIPTVVSAKTWAWLFNPDYGLVTKLLPGHDIDWLGMPGYAMHAAIVVDVWKTTPFVALLLLAGLTGIPDDVYRAAAIDGASTFRTFRSITLPLLRPTIVVTLVFRTLDAFRVFDAVYVLTGGGPANTTETLSIYAYKMLVRVGDFGYGSALAVVTFFCVMAISAGYIRLLGLPGKEESP</sequence>
<evidence type="ECO:0000313" key="10">
    <source>
        <dbReference type="Proteomes" id="UP000064967"/>
    </source>
</evidence>
<dbReference type="InterPro" id="IPR000515">
    <property type="entry name" value="MetI-like"/>
</dbReference>
<reference evidence="9 10" key="1">
    <citation type="submission" date="2015-08" db="EMBL/GenBank/DDBJ databases">
        <authorList>
            <person name="Babu N.S."/>
            <person name="Beckwith C.J."/>
            <person name="Beseler K.G."/>
            <person name="Brison A."/>
            <person name="Carone J.V."/>
            <person name="Caskin T.P."/>
            <person name="Diamond M."/>
            <person name="Durham M.E."/>
            <person name="Foxe J.M."/>
            <person name="Go M."/>
            <person name="Henderson B.A."/>
            <person name="Jones I.B."/>
            <person name="McGettigan J.A."/>
            <person name="Micheletti S.J."/>
            <person name="Nasrallah M.E."/>
            <person name="Ortiz D."/>
            <person name="Piller C.R."/>
            <person name="Privatt S.R."/>
            <person name="Schneider S.L."/>
            <person name="Sharp S."/>
            <person name="Smith T.C."/>
            <person name="Stanton J.D."/>
            <person name="Ullery H.E."/>
            <person name="Wilson R.J."/>
            <person name="Serrano M.G."/>
            <person name="Buck G."/>
            <person name="Lee V."/>
            <person name="Wang Y."/>
            <person name="Carvalho R."/>
            <person name="Voegtly L."/>
            <person name="Shi R."/>
            <person name="Duckworth R."/>
            <person name="Johnson A."/>
            <person name="Loviza R."/>
            <person name="Walstead R."/>
            <person name="Shah Z."/>
            <person name="Kiflezghi M."/>
            <person name="Wade K."/>
            <person name="Ball S.L."/>
            <person name="Bradley K.W."/>
            <person name="Asai D.J."/>
            <person name="Bowman C.A."/>
            <person name="Russell D.A."/>
            <person name="Pope W.H."/>
            <person name="Jacobs-Sera D."/>
            <person name="Hendrix R.W."/>
            <person name="Hatfull G.F."/>
        </authorList>
    </citation>
    <scope>NUCLEOTIDE SEQUENCE [LARGE SCALE GENOMIC DNA]</scope>
    <source>
        <strain evidence="9 10">DSM 27648</strain>
    </source>
</reference>
<dbReference type="GO" id="GO:0005886">
    <property type="term" value="C:plasma membrane"/>
    <property type="evidence" value="ECO:0007669"/>
    <property type="project" value="UniProtKB-SubCell"/>
</dbReference>
<dbReference type="STRING" id="1391654.AKJ09_05273"/>
<dbReference type="CDD" id="cd06261">
    <property type="entry name" value="TM_PBP2"/>
    <property type="match status" value="1"/>
</dbReference>
<dbReference type="EMBL" id="CP012333">
    <property type="protein sequence ID" value="AKU98609.1"/>
    <property type="molecule type" value="Genomic_DNA"/>
</dbReference>
<dbReference type="GO" id="GO:0055085">
    <property type="term" value="P:transmembrane transport"/>
    <property type="evidence" value="ECO:0007669"/>
    <property type="project" value="InterPro"/>
</dbReference>
<dbReference type="Proteomes" id="UP000064967">
    <property type="component" value="Chromosome"/>
</dbReference>
<comment type="subcellular location">
    <subcellularLocation>
        <location evidence="1 7">Cell membrane</location>
        <topology evidence="1 7">Multi-pass membrane protein</topology>
    </subcellularLocation>
</comment>
<organism evidence="9 10">
    <name type="scientific">Labilithrix luteola</name>
    <dbReference type="NCBI Taxonomy" id="1391654"/>
    <lineage>
        <taxon>Bacteria</taxon>
        <taxon>Pseudomonadati</taxon>
        <taxon>Myxococcota</taxon>
        <taxon>Polyangia</taxon>
        <taxon>Polyangiales</taxon>
        <taxon>Labilitrichaceae</taxon>
        <taxon>Labilithrix</taxon>
    </lineage>
</organism>
<dbReference type="SUPFAM" id="SSF161098">
    <property type="entry name" value="MetI-like"/>
    <property type="match status" value="1"/>
</dbReference>
<evidence type="ECO:0000256" key="7">
    <source>
        <dbReference type="RuleBase" id="RU363032"/>
    </source>
</evidence>
<dbReference type="PANTHER" id="PTHR43005:SF2">
    <property type="entry name" value="INTEGRAL MEMBRANE SUGAR TRANSPORT PROTEIN"/>
    <property type="match status" value="1"/>
</dbReference>
<feature type="transmembrane region" description="Helical" evidence="7">
    <location>
        <begin position="73"/>
        <end position="94"/>
    </location>
</feature>
<keyword evidence="3" id="KW-1003">Cell membrane</keyword>
<keyword evidence="4 7" id="KW-0812">Transmembrane</keyword>
<feature type="transmembrane region" description="Helical" evidence="7">
    <location>
        <begin position="257"/>
        <end position="279"/>
    </location>
</feature>
<proteinExistence type="inferred from homology"/>
<feature type="transmembrane region" description="Helical" evidence="7">
    <location>
        <begin position="12"/>
        <end position="35"/>
    </location>
</feature>
<dbReference type="OrthoDB" id="9785347at2"/>
<evidence type="ECO:0000256" key="1">
    <source>
        <dbReference type="ARBA" id="ARBA00004651"/>
    </source>
</evidence>
<evidence type="ECO:0000256" key="4">
    <source>
        <dbReference type="ARBA" id="ARBA00022692"/>
    </source>
</evidence>
<evidence type="ECO:0000256" key="3">
    <source>
        <dbReference type="ARBA" id="ARBA00022475"/>
    </source>
</evidence>
<feature type="transmembrane region" description="Helical" evidence="7">
    <location>
        <begin position="106"/>
        <end position="126"/>
    </location>
</feature>
<evidence type="ECO:0000256" key="5">
    <source>
        <dbReference type="ARBA" id="ARBA00022989"/>
    </source>
</evidence>
<dbReference type="PROSITE" id="PS50928">
    <property type="entry name" value="ABC_TM1"/>
    <property type="match status" value="1"/>
</dbReference>
<evidence type="ECO:0000313" key="9">
    <source>
        <dbReference type="EMBL" id="AKU98609.1"/>
    </source>
</evidence>
<gene>
    <name evidence="9" type="ORF">AKJ09_05273</name>
</gene>
<dbReference type="KEGG" id="llu:AKJ09_05273"/>
<keyword evidence="6 7" id="KW-0472">Membrane</keyword>
<dbReference type="AlphaFoldDB" id="A0A0K1PZN0"/>
<keyword evidence="5 7" id="KW-1133">Transmembrane helix</keyword>
<feature type="transmembrane region" description="Helical" evidence="7">
    <location>
        <begin position="151"/>
        <end position="176"/>
    </location>
</feature>
<dbReference type="PATRIC" id="fig|1391654.3.peg.5346"/>